<dbReference type="GO" id="GO:0005634">
    <property type="term" value="C:nucleus"/>
    <property type="evidence" value="ECO:0007669"/>
    <property type="project" value="UniProtKB-SubCell"/>
</dbReference>
<keyword evidence="2" id="KW-0479">Metal-binding</keyword>
<comment type="caution">
    <text evidence="10">The sequence shown here is derived from an EMBL/GenBank/DDBJ whole genome shotgun (WGS) entry which is preliminary data.</text>
</comment>
<evidence type="ECO:0000256" key="7">
    <source>
        <dbReference type="ARBA" id="ARBA00023242"/>
    </source>
</evidence>
<keyword evidence="3" id="KW-0862">Zinc</keyword>
<dbReference type="CDD" id="cd12148">
    <property type="entry name" value="fungal_TF_MHR"/>
    <property type="match status" value="1"/>
</dbReference>
<name>A0AAD4CJ93_ASPNN</name>
<dbReference type="GO" id="GO:0008270">
    <property type="term" value="F:zinc ion binding"/>
    <property type="evidence" value="ECO:0007669"/>
    <property type="project" value="InterPro"/>
</dbReference>
<evidence type="ECO:0000313" key="10">
    <source>
        <dbReference type="EMBL" id="KAF9886788.1"/>
    </source>
</evidence>
<dbReference type="GO" id="GO:0006351">
    <property type="term" value="P:DNA-templated transcription"/>
    <property type="evidence" value="ECO:0007669"/>
    <property type="project" value="InterPro"/>
</dbReference>
<dbReference type="PANTHER" id="PTHR47782:SF14">
    <property type="entry name" value="ZN(II)2CYS6 TRANSCRIPTION FACTOR (EUROFUNG)"/>
    <property type="match status" value="1"/>
</dbReference>
<dbReference type="AlphaFoldDB" id="A0AAD4CJ93"/>
<protein>
    <recommendedName>
        <fullName evidence="9">Xylanolytic transcriptional activator regulatory domain-containing protein</fullName>
    </recommendedName>
</protein>
<comment type="subcellular location">
    <subcellularLocation>
        <location evidence="1">Nucleus</location>
    </subcellularLocation>
</comment>
<organism evidence="10 11">
    <name type="scientific">Aspergillus nanangensis</name>
    <dbReference type="NCBI Taxonomy" id="2582783"/>
    <lineage>
        <taxon>Eukaryota</taxon>
        <taxon>Fungi</taxon>
        <taxon>Dikarya</taxon>
        <taxon>Ascomycota</taxon>
        <taxon>Pezizomycotina</taxon>
        <taxon>Eurotiomycetes</taxon>
        <taxon>Eurotiomycetidae</taxon>
        <taxon>Eurotiales</taxon>
        <taxon>Aspergillaceae</taxon>
        <taxon>Aspergillus</taxon>
        <taxon>Aspergillus subgen. Circumdati</taxon>
    </lineage>
</organism>
<dbReference type="PANTHER" id="PTHR47782">
    <property type="entry name" value="ZN(II)2CYS6 TRANSCRIPTION FACTOR (EUROFUNG)-RELATED"/>
    <property type="match status" value="1"/>
</dbReference>
<keyword evidence="5" id="KW-0238">DNA-binding</keyword>
<evidence type="ECO:0000256" key="1">
    <source>
        <dbReference type="ARBA" id="ARBA00004123"/>
    </source>
</evidence>
<dbReference type="GO" id="GO:0045944">
    <property type="term" value="P:positive regulation of transcription by RNA polymerase II"/>
    <property type="evidence" value="ECO:0007669"/>
    <property type="project" value="TreeGrafter"/>
</dbReference>
<dbReference type="Proteomes" id="UP001194746">
    <property type="component" value="Unassembled WGS sequence"/>
</dbReference>
<evidence type="ECO:0000313" key="11">
    <source>
        <dbReference type="Proteomes" id="UP001194746"/>
    </source>
</evidence>
<feature type="domain" description="Xylanolytic transcriptional activator regulatory" evidence="9">
    <location>
        <begin position="247"/>
        <end position="310"/>
    </location>
</feature>
<feature type="compositionally biased region" description="Low complexity" evidence="8">
    <location>
        <begin position="49"/>
        <end position="75"/>
    </location>
</feature>
<evidence type="ECO:0000256" key="8">
    <source>
        <dbReference type="SAM" id="MobiDB-lite"/>
    </source>
</evidence>
<gene>
    <name evidence="10" type="ORF">FE257_011165</name>
</gene>
<keyword evidence="7" id="KW-0539">Nucleus</keyword>
<keyword evidence="11" id="KW-1185">Reference proteome</keyword>
<reference evidence="10" key="1">
    <citation type="journal article" date="2019" name="Beilstein J. Org. Chem.">
        <title>Nanangenines: drimane sesquiterpenoids as the dominant metabolite cohort of a novel Australian fungus, Aspergillus nanangensis.</title>
        <authorList>
            <person name="Lacey H.J."/>
            <person name="Gilchrist C.L.M."/>
            <person name="Crombie A."/>
            <person name="Kalaitzis J.A."/>
            <person name="Vuong D."/>
            <person name="Rutledge P.J."/>
            <person name="Turner P."/>
            <person name="Pitt J.I."/>
            <person name="Lacey E."/>
            <person name="Chooi Y.H."/>
            <person name="Piggott A.M."/>
        </authorList>
    </citation>
    <scope>NUCLEOTIDE SEQUENCE</scope>
    <source>
        <strain evidence="10">MST-FP2251</strain>
    </source>
</reference>
<evidence type="ECO:0000256" key="4">
    <source>
        <dbReference type="ARBA" id="ARBA00023015"/>
    </source>
</evidence>
<dbReference type="InterPro" id="IPR052202">
    <property type="entry name" value="Yeast_MetPath_Reg"/>
</dbReference>
<sequence length="650" mass="72505">MTPFFKGYKLWSEVLRKGIVTTLLEQIQALEGEMEQRQAEMNAHPSPSPDDSNMNPNNGDSSASSSGRMARRGVAVTSSPPSHPGPEYNDQVPDVNMNFLSLSAVAEPHNREGEFLKQLSTPCLIAGVTKTYGGDPETTDPVDVLWKNISRYIRQPVGPTQRLHIPRDTAFRALSTYLEVVDYRLPRLPVPKVRAGIDAISEADGEDMVYNEILGRDPAHIFMAYAVVAIAPLISENYPIAQGSWVSVHILGVCLKVLDHVFDQEDGVDRRFAFWGWYHIERFICAALARPFSISDDDITIPLPGEPQKQGYGVSSTLTLEEEFHVHHFRYARLLSLTSQDLPDRESTTSGQGFDYNLGHALHWHSNTPPPSQDPKVTLIYHYHTSLFNTLMLRIAIFEIVRCYVCDQTGMGSGGGGSHPSDDTTRAHVRYVFQSGNDSPVCTAAGIRAREQSRIKRMNLLNICQSVARLFDRSRLVGRQYLSLITGYNCLSLALACLYHVVIEGPEKRDRAQSASSPAMADQSPSGFHLSQLSMIDMSGSSPLALTSTSGGRHNQQQGMKMNQPLDAILDLACRKLEIVGRQFPRFHTYRALVLKIRCIIGRWPLRQKSRSWQCTLDGEMEDIEKLVGGIDPVHLRRLADAIIYMLTMA</sequence>
<dbReference type="InterPro" id="IPR007219">
    <property type="entry name" value="XnlR_reg_dom"/>
</dbReference>
<accession>A0AAD4CJ93</accession>
<keyword evidence="6" id="KW-0804">Transcription</keyword>
<keyword evidence="4" id="KW-0805">Transcription regulation</keyword>
<dbReference type="GO" id="GO:0043565">
    <property type="term" value="F:sequence-specific DNA binding"/>
    <property type="evidence" value="ECO:0007669"/>
    <property type="project" value="TreeGrafter"/>
</dbReference>
<evidence type="ECO:0000256" key="6">
    <source>
        <dbReference type="ARBA" id="ARBA00023163"/>
    </source>
</evidence>
<dbReference type="EMBL" id="VCAU01000072">
    <property type="protein sequence ID" value="KAF9886788.1"/>
    <property type="molecule type" value="Genomic_DNA"/>
</dbReference>
<proteinExistence type="predicted"/>
<feature type="region of interest" description="Disordered" evidence="8">
    <location>
        <begin position="34"/>
        <end position="93"/>
    </location>
</feature>
<reference evidence="10" key="2">
    <citation type="submission" date="2020-02" db="EMBL/GenBank/DDBJ databases">
        <authorList>
            <person name="Gilchrist C.L.M."/>
            <person name="Chooi Y.-H."/>
        </authorList>
    </citation>
    <scope>NUCLEOTIDE SEQUENCE</scope>
    <source>
        <strain evidence="10">MST-FP2251</strain>
    </source>
</reference>
<evidence type="ECO:0000256" key="2">
    <source>
        <dbReference type="ARBA" id="ARBA00022723"/>
    </source>
</evidence>
<evidence type="ECO:0000256" key="5">
    <source>
        <dbReference type="ARBA" id="ARBA00023125"/>
    </source>
</evidence>
<dbReference type="GO" id="GO:0000981">
    <property type="term" value="F:DNA-binding transcription factor activity, RNA polymerase II-specific"/>
    <property type="evidence" value="ECO:0007669"/>
    <property type="project" value="TreeGrafter"/>
</dbReference>
<evidence type="ECO:0000256" key="3">
    <source>
        <dbReference type="ARBA" id="ARBA00022833"/>
    </source>
</evidence>
<evidence type="ECO:0000259" key="9">
    <source>
        <dbReference type="SMART" id="SM00906"/>
    </source>
</evidence>
<dbReference type="SMART" id="SM00906">
    <property type="entry name" value="Fungal_trans"/>
    <property type="match status" value="1"/>
</dbReference>